<keyword evidence="2" id="KW-1185">Reference proteome</keyword>
<organism evidence="1 2">
    <name type="scientific">Prauserella endophytica</name>
    <dbReference type="NCBI Taxonomy" id="1592324"/>
    <lineage>
        <taxon>Bacteria</taxon>
        <taxon>Bacillati</taxon>
        <taxon>Actinomycetota</taxon>
        <taxon>Actinomycetes</taxon>
        <taxon>Pseudonocardiales</taxon>
        <taxon>Pseudonocardiaceae</taxon>
        <taxon>Prauserella</taxon>
        <taxon>Prauserella coralliicola group</taxon>
    </lineage>
</organism>
<dbReference type="Proteomes" id="UP000309992">
    <property type="component" value="Unassembled WGS sequence"/>
</dbReference>
<dbReference type="RefSeq" id="WP_137097359.1">
    <property type="nucleotide sequence ID" value="NZ_SWMS01000047.1"/>
</dbReference>
<dbReference type="EMBL" id="SWMS01000047">
    <property type="protein sequence ID" value="TKG59137.1"/>
    <property type="molecule type" value="Genomic_DNA"/>
</dbReference>
<comment type="caution">
    <text evidence="1">The sequence shown here is derived from an EMBL/GenBank/DDBJ whole genome shotgun (WGS) entry which is preliminary data.</text>
</comment>
<reference evidence="1 2" key="1">
    <citation type="journal article" date="2015" name="Antonie Van Leeuwenhoek">
        <title>Prauserella endophytica sp. nov., an endophytic actinobacterium isolated from Tamarix taklamakanensis.</title>
        <authorList>
            <person name="Liu J.M."/>
            <person name="Habden X."/>
            <person name="Guo L."/>
            <person name="Tuo L."/>
            <person name="Jiang Z.K."/>
            <person name="Liu S.W."/>
            <person name="Liu X.F."/>
            <person name="Chen L."/>
            <person name="Li R.F."/>
            <person name="Zhang Y.Q."/>
            <person name="Sun C.H."/>
        </authorList>
    </citation>
    <scope>NUCLEOTIDE SEQUENCE [LARGE SCALE GENOMIC DNA]</scope>
    <source>
        <strain evidence="1 2">CGMCC 4.7182</strain>
    </source>
</reference>
<proteinExistence type="predicted"/>
<name>A0ABY2RSW6_9PSEU</name>
<dbReference type="InterPro" id="IPR021246">
    <property type="entry name" value="DUF2797"/>
</dbReference>
<accession>A0ABY2RSW6</accession>
<evidence type="ECO:0000313" key="1">
    <source>
        <dbReference type="EMBL" id="TKG59137.1"/>
    </source>
</evidence>
<dbReference type="Pfam" id="PF10977">
    <property type="entry name" value="DUF2797"/>
    <property type="match status" value="1"/>
</dbReference>
<evidence type="ECO:0000313" key="2">
    <source>
        <dbReference type="Proteomes" id="UP000309992"/>
    </source>
</evidence>
<gene>
    <name evidence="1" type="ORF">FCN18_37015</name>
</gene>
<sequence length="307" mass="33818">MLVTRPTDGEYVCHGITWATGDPRLLLAPLPDDGPLVYAEIMNQRLGFAVGTGRWCTGRYQFADTVRVEALACPDRAPTEQSDQCARCLRQDEFRFAHQFHQDGNVPETLRQYMDQPHWLYLATFADGATKVGTAAEPRKQSRLDEQGALIATYLTKRSDGRAVRHLEDAITRGLQMPQTVRASTKLKALANLTDLSTASATHDHHVSRAADALAAMDTPAMLEKWTPPAEGDRIRVAAGVRMLYPHDLRDGEHGFTVVSCVGTQILAVLDGDDEVDYVLDLGTLKGRRITLGPFTSPVAAFQNSLF</sequence>
<protein>
    <submittedName>
        <fullName evidence="1">DUF2797 domain-containing protein</fullName>
    </submittedName>
</protein>